<accession>A0ABT4A0N0</accession>
<gene>
    <name evidence="3" type="ORF">OV287_11970</name>
</gene>
<comment type="caution">
    <text evidence="3">The sequence shown here is derived from an EMBL/GenBank/DDBJ whole genome shotgun (WGS) entry which is preliminary data.</text>
</comment>
<feature type="domain" description="Peptidase C39" evidence="2">
    <location>
        <begin position="115"/>
        <end position="256"/>
    </location>
</feature>
<dbReference type="EMBL" id="JAPNKA010000001">
    <property type="protein sequence ID" value="MCY1075210.1"/>
    <property type="molecule type" value="Genomic_DNA"/>
</dbReference>
<protein>
    <submittedName>
        <fullName evidence="3">Cysteine peptidase family C39 domain-containing protein</fullName>
    </submittedName>
</protein>
<evidence type="ECO:0000259" key="2">
    <source>
        <dbReference type="Pfam" id="PF03412"/>
    </source>
</evidence>
<sequence>MSVKLFSKVGAALPRALELPSESRVQAPTSPTPSPAASTPSPAIPGSADVFEQVSKAQQQWEAKFADVVQAIAPELEELAPLETKSLKDLANSVNETRNVVADDQLEKGKWGSSTPVLQQTEDANCGAATVAMLTKAKGGKEAVSDAQLMDELDSRFATKEGTTPKQLSDMLAHEGMAVKRGDSKLDKGALDGALKNGGKAVAMVDSNEISTKGNAKEAGKAHWVVIDGMDDKGRYMVKDPGNGSSYFVKPEELNKAMDSGRSQHQAGGMLIVENAQDTAPESVLAQESGKNVEALGTTPGGGSKSSRFGRESS</sequence>
<feature type="compositionally biased region" description="Low complexity" evidence="1">
    <location>
        <begin position="35"/>
        <end position="44"/>
    </location>
</feature>
<proteinExistence type="predicted"/>
<name>A0ABT4A0N0_9BACT</name>
<dbReference type="InterPro" id="IPR005074">
    <property type="entry name" value="Peptidase_C39"/>
</dbReference>
<evidence type="ECO:0000313" key="3">
    <source>
        <dbReference type="EMBL" id="MCY1075210.1"/>
    </source>
</evidence>
<dbReference type="RefSeq" id="WP_267534155.1">
    <property type="nucleotide sequence ID" value="NZ_JAPNKA010000001.1"/>
</dbReference>
<organism evidence="3 4">
    <name type="scientific">Archangium lansingense</name>
    <dbReference type="NCBI Taxonomy" id="2995310"/>
    <lineage>
        <taxon>Bacteria</taxon>
        <taxon>Pseudomonadati</taxon>
        <taxon>Myxococcota</taxon>
        <taxon>Myxococcia</taxon>
        <taxon>Myxococcales</taxon>
        <taxon>Cystobacterineae</taxon>
        <taxon>Archangiaceae</taxon>
        <taxon>Archangium</taxon>
    </lineage>
</organism>
<keyword evidence="4" id="KW-1185">Reference proteome</keyword>
<reference evidence="3 4" key="1">
    <citation type="submission" date="2022-11" db="EMBL/GenBank/DDBJ databases">
        <title>Minimal conservation of predation-associated metabolite biosynthetic gene clusters underscores biosynthetic potential of Myxococcota including descriptions for ten novel species: Archangium lansinium sp. nov., Myxococcus landrumus sp. nov., Nannocystis bai.</title>
        <authorList>
            <person name="Ahearne A."/>
            <person name="Stevens C."/>
            <person name="Phillips K."/>
        </authorList>
    </citation>
    <scope>NUCLEOTIDE SEQUENCE [LARGE SCALE GENOMIC DNA]</scope>
    <source>
        <strain evidence="3 4">MIWBW</strain>
    </source>
</reference>
<feature type="region of interest" description="Disordered" evidence="1">
    <location>
        <begin position="17"/>
        <end position="44"/>
    </location>
</feature>
<evidence type="ECO:0000313" key="4">
    <source>
        <dbReference type="Proteomes" id="UP001207654"/>
    </source>
</evidence>
<dbReference type="Gene3D" id="3.90.70.10">
    <property type="entry name" value="Cysteine proteinases"/>
    <property type="match status" value="1"/>
</dbReference>
<dbReference type="Pfam" id="PF03412">
    <property type="entry name" value="Peptidase_C39"/>
    <property type="match status" value="1"/>
</dbReference>
<evidence type="ECO:0000256" key="1">
    <source>
        <dbReference type="SAM" id="MobiDB-lite"/>
    </source>
</evidence>
<dbReference type="Proteomes" id="UP001207654">
    <property type="component" value="Unassembled WGS sequence"/>
</dbReference>
<feature type="region of interest" description="Disordered" evidence="1">
    <location>
        <begin position="259"/>
        <end position="314"/>
    </location>
</feature>